<organism evidence="8 9">
    <name type="scientific">Cryptolaemus montrouzieri</name>
    <dbReference type="NCBI Taxonomy" id="559131"/>
    <lineage>
        <taxon>Eukaryota</taxon>
        <taxon>Metazoa</taxon>
        <taxon>Ecdysozoa</taxon>
        <taxon>Arthropoda</taxon>
        <taxon>Hexapoda</taxon>
        <taxon>Insecta</taxon>
        <taxon>Pterygota</taxon>
        <taxon>Neoptera</taxon>
        <taxon>Endopterygota</taxon>
        <taxon>Coleoptera</taxon>
        <taxon>Polyphaga</taxon>
        <taxon>Cucujiformia</taxon>
        <taxon>Coccinelloidea</taxon>
        <taxon>Coccinellidae</taxon>
        <taxon>Scymninae</taxon>
        <taxon>Scymnini</taxon>
        <taxon>Cryptolaemus</taxon>
    </lineage>
</organism>
<dbReference type="InterPro" id="IPR012132">
    <property type="entry name" value="GMC_OxRdtase"/>
</dbReference>
<keyword evidence="3 4" id="KW-0274">FAD</keyword>
<dbReference type="InterPro" id="IPR036188">
    <property type="entry name" value="FAD/NAD-bd_sf"/>
</dbReference>
<keyword evidence="5" id="KW-0732">Signal</keyword>
<comment type="cofactor">
    <cofactor evidence="3">
        <name>FAD</name>
        <dbReference type="ChEBI" id="CHEBI:57692"/>
    </cofactor>
</comment>
<proteinExistence type="inferred from homology"/>
<dbReference type="EMBL" id="JABFTP020000185">
    <property type="protein sequence ID" value="KAL3286142.1"/>
    <property type="molecule type" value="Genomic_DNA"/>
</dbReference>
<feature type="signal peptide" evidence="5">
    <location>
        <begin position="1"/>
        <end position="25"/>
    </location>
</feature>
<dbReference type="Pfam" id="PF00732">
    <property type="entry name" value="GMC_oxred_N"/>
    <property type="match status" value="1"/>
</dbReference>
<dbReference type="PIRSF" id="PIRSF000137">
    <property type="entry name" value="Alcohol_oxidase"/>
    <property type="match status" value="1"/>
</dbReference>
<protein>
    <recommendedName>
        <fullName evidence="6 7">Glucose-methanol-choline oxidoreductase N-terminal domain-containing protein</fullName>
    </recommendedName>
</protein>
<feature type="chain" id="PRO_5044767930" description="Glucose-methanol-choline oxidoreductase N-terminal domain-containing protein" evidence="5">
    <location>
        <begin position="26"/>
        <end position="553"/>
    </location>
</feature>
<dbReference type="PROSITE" id="PS00623">
    <property type="entry name" value="GMC_OXRED_1"/>
    <property type="match status" value="1"/>
</dbReference>
<evidence type="ECO:0000256" key="3">
    <source>
        <dbReference type="PIRSR" id="PIRSR000137-2"/>
    </source>
</evidence>
<evidence type="ECO:0000256" key="4">
    <source>
        <dbReference type="RuleBase" id="RU003968"/>
    </source>
</evidence>
<dbReference type="PROSITE" id="PS00624">
    <property type="entry name" value="GMC_OXRED_2"/>
    <property type="match status" value="1"/>
</dbReference>
<dbReference type="InterPro" id="IPR007867">
    <property type="entry name" value="GMC_OxRtase_C"/>
</dbReference>
<evidence type="ECO:0000256" key="5">
    <source>
        <dbReference type="SAM" id="SignalP"/>
    </source>
</evidence>
<evidence type="ECO:0000256" key="1">
    <source>
        <dbReference type="ARBA" id="ARBA00010790"/>
    </source>
</evidence>
<feature type="domain" description="Glucose-methanol-choline oxidoreductase N-terminal" evidence="6">
    <location>
        <begin position="83"/>
        <end position="106"/>
    </location>
</feature>
<comment type="caution">
    <text evidence="8">The sequence shown here is derived from an EMBL/GenBank/DDBJ whole genome shotgun (WGS) entry which is preliminary data.</text>
</comment>
<dbReference type="Proteomes" id="UP001516400">
    <property type="component" value="Unassembled WGS sequence"/>
</dbReference>
<keyword evidence="9" id="KW-1185">Reference proteome</keyword>
<evidence type="ECO:0000259" key="6">
    <source>
        <dbReference type="PROSITE" id="PS00623"/>
    </source>
</evidence>
<evidence type="ECO:0000256" key="2">
    <source>
        <dbReference type="PIRSR" id="PIRSR000137-1"/>
    </source>
</evidence>
<sequence>MKPNMHSFCMKISIIFMIYLVLVTCTKEQFKLKVDYYNSLIKNALEQTKEYKSRQDNSDFFKNIKDGKIVEGWKGNKCSYARGKVLGGSGSINYLAYTRGNKGDYNKWASLGNKGWSFDDVLPYFQKLENFESENIDRSYRGFGGPVNVAYKIPKENFTMIQNAHSEIGLNTVDDYNGKQQIGVSRMQRSIKYGRRVSGATAYVRPSSVRHNFNVTLEAFVTKILIDTITKSANGVQFIKNGRLFVAKARKEIIVSGGAINTPQLLMLSGIGPEDELTKHGIHVIENLPVGKFLKDHYVFQVSYKTNMTVETKPFCKYIEDYLNGEGILTNIENAVSFTFLNTRNISASIPNIELVFFLPTPITTPMPPRANFTTDIQKYLKKLDQHTNIYLAIFLLHPKSVGTLSLQSNSPKDFPLIDLGIFSDPEDMEDFYKAIQIVNKIGETKAVQKVEAEQIEFQFCNQYAYDSKEYWYCALQHMATPGMHVSSTVRMGPTNDPFAVVDSHLNVYGVKNLRVADCSVMPITISGHTNGAALMIGEKAADIIKKDHNILL</sequence>
<reference evidence="8 9" key="1">
    <citation type="journal article" date="2021" name="BMC Biol.">
        <title>Horizontally acquired antibacterial genes associated with adaptive radiation of ladybird beetles.</title>
        <authorList>
            <person name="Li H.S."/>
            <person name="Tang X.F."/>
            <person name="Huang Y.H."/>
            <person name="Xu Z.Y."/>
            <person name="Chen M.L."/>
            <person name="Du X.Y."/>
            <person name="Qiu B.Y."/>
            <person name="Chen P.T."/>
            <person name="Zhang W."/>
            <person name="Slipinski A."/>
            <person name="Escalona H.E."/>
            <person name="Waterhouse R.M."/>
            <person name="Zwick A."/>
            <person name="Pang H."/>
        </authorList>
    </citation>
    <scope>NUCLEOTIDE SEQUENCE [LARGE SCALE GENOMIC DNA]</scope>
    <source>
        <strain evidence="8">SYSU2018</strain>
    </source>
</reference>
<gene>
    <name evidence="8" type="ORF">HHI36_000654</name>
</gene>
<dbReference type="Gene3D" id="3.30.560.10">
    <property type="entry name" value="Glucose Oxidase, domain 3"/>
    <property type="match status" value="1"/>
</dbReference>
<dbReference type="SUPFAM" id="SSF51905">
    <property type="entry name" value="FAD/NAD(P)-binding domain"/>
    <property type="match status" value="1"/>
</dbReference>
<dbReference type="SUPFAM" id="SSF54373">
    <property type="entry name" value="FAD-linked reductases, C-terminal domain"/>
    <property type="match status" value="1"/>
</dbReference>
<dbReference type="AlphaFoldDB" id="A0ABD2P670"/>
<feature type="binding site" evidence="3">
    <location>
        <position position="85"/>
    </location>
    <ligand>
        <name>FAD</name>
        <dbReference type="ChEBI" id="CHEBI:57692"/>
    </ligand>
</feature>
<evidence type="ECO:0000313" key="9">
    <source>
        <dbReference type="Proteomes" id="UP001516400"/>
    </source>
</evidence>
<comment type="similarity">
    <text evidence="1 4">Belongs to the GMC oxidoreductase family.</text>
</comment>
<evidence type="ECO:0000259" key="7">
    <source>
        <dbReference type="PROSITE" id="PS00624"/>
    </source>
</evidence>
<accession>A0ABD2P670</accession>
<dbReference type="Gene3D" id="3.50.50.60">
    <property type="entry name" value="FAD/NAD(P)-binding domain"/>
    <property type="match status" value="1"/>
</dbReference>
<keyword evidence="4" id="KW-0285">Flavoprotein</keyword>
<evidence type="ECO:0000313" key="8">
    <source>
        <dbReference type="EMBL" id="KAL3286142.1"/>
    </source>
</evidence>
<dbReference type="Pfam" id="PF05199">
    <property type="entry name" value="GMC_oxred_C"/>
    <property type="match status" value="1"/>
</dbReference>
<feature type="domain" description="Glucose-methanol-choline oxidoreductase N-terminal" evidence="7">
    <location>
        <begin position="258"/>
        <end position="272"/>
    </location>
</feature>
<feature type="active site" description="Proton acceptor" evidence="2">
    <location>
        <position position="529"/>
    </location>
</feature>
<dbReference type="InterPro" id="IPR000172">
    <property type="entry name" value="GMC_OxRdtase_N"/>
</dbReference>
<dbReference type="PANTHER" id="PTHR11552:SF158">
    <property type="entry name" value="GH23626P-RELATED"/>
    <property type="match status" value="1"/>
</dbReference>
<feature type="active site" description="Proton donor" evidence="2">
    <location>
        <position position="485"/>
    </location>
</feature>
<dbReference type="PANTHER" id="PTHR11552">
    <property type="entry name" value="GLUCOSE-METHANOL-CHOLINE GMC OXIDOREDUCTASE"/>
    <property type="match status" value="1"/>
</dbReference>
<feature type="binding site" evidence="3">
    <location>
        <position position="221"/>
    </location>
    <ligand>
        <name>FAD</name>
        <dbReference type="ChEBI" id="CHEBI:57692"/>
    </ligand>
</feature>
<name>A0ABD2P670_9CUCU</name>